<reference evidence="2" key="3">
    <citation type="submission" date="2020-06" db="EMBL/GenBank/DDBJ databases">
        <authorList>
            <person name="Studholme D.J."/>
        </authorList>
    </citation>
    <scope>NUCLEOTIDE SEQUENCE</scope>
    <source>
        <strain evidence="2">NZFS 3630</strain>
    </source>
</reference>
<evidence type="ECO:0000313" key="3">
    <source>
        <dbReference type="EMBL" id="RLN37407.1"/>
    </source>
</evidence>
<name>A0A421FCB0_9STRA</name>
<dbReference type="EMBL" id="JPWU03000335">
    <property type="protein sequence ID" value="KAG2519633.1"/>
    <property type="molecule type" value="Genomic_DNA"/>
</dbReference>
<gene>
    <name evidence="3" type="ORF">BBI17_007901</name>
    <name evidence="2" type="ORF">JM18_006755</name>
</gene>
<comment type="caution">
    <text evidence="3">The sequence shown here is derived from an EMBL/GenBank/DDBJ whole genome shotgun (WGS) entry which is preliminary data.</text>
</comment>
<evidence type="ECO:0000313" key="2">
    <source>
        <dbReference type="EMBL" id="KAG2519633.1"/>
    </source>
</evidence>
<accession>A0A421FCB0</accession>
<dbReference type="AlphaFoldDB" id="A0A421FCB0"/>
<dbReference type="Proteomes" id="UP000285883">
    <property type="component" value="Unassembled WGS sequence"/>
</dbReference>
<proteinExistence type="predicted"/>
<reference evidence="3 4" key="2">
    <citation type="submission" date="2018-07" db="EMBL/GenBank/DDBJ databases">
        <title>Genome sequencing of oomycete isolates from Chile give support for New Zealand origin for Phytophthora kernoviae and make available the first Nothophytophthora sp. genome.</title>
        <authorList>
            <person name="Studholme D.J."/>
            <person name="Sanfuentes E."/>
            <person name="Panda P."/>
            <person name="Hill R."/>
            <person name="Sambles C."/>
            <person name="Grant M."/>
            <person name="Williams N.M."/>
            <person name="Mcdougal R.L."/>
        </authorList>
    </citation>
    <scope>NUCLEOTIDE SEQUENCE [LARGE SCALE GENOMIC DNA]</scope>
    <source>
        <strain evidence="3">Chile2</strain>
    </source>
</reference>
<reference evidence="2" key="1">
    <citation type="journal article" date="2015" name="Genom Data">
        <title>Genome sequences of six Phytophthora species associated with forests in New Zealand.</title>
        <authorList>
            <person name="Studholme D.J."/>
            <person name="McDougal R.L."/>
            <person name="Sambles C."/>
            <person name="Hansen E."/>
            <person name="Hardy G."/>
            <person name="Grant M."/>
            <person name="Ganley R.J."/>
            <person name="Williams N.M."/>
        </authorList>
    </citation>
    <scope>NUCLEOTIDE SEQUENCE</scope>
    <source>
        <strain evidence="2">NZFS 3630</strain>
    </source>
</reference>
<evidence type="ECO:0000313" key="4">
    <source>
        <dbReference type="Proteomes" id="UP000285883"/>
    </source>
</evidence>
<protein>
    <submittedName>
        <fullName evidence="3">Uncharacterized protein</fullName>
    </submittedName>
</protein>
<dbReference type="Proteomes" id="UP000792063">
    <property type="component" value="Unassembled WGS sequence"/>
</dbReference>
<feature type="region of interest" description="Disordered" evidence="1">
    <location>
        <begin position="175"/>
        <end position="197"/>
    </location>
</feature>
<sequence length="223" mass="25533">MEAVQSGFQERVVLKMQRDGSSRRRGGWTNELLAKTYGKKYNTRRWISKTEAKLLPFFSHGIQELQDFLLDQSEVNNIVLTDARDEWEAAENIWNRLEHRGVMLSDDQLVSACRTLQVKELTATLLKDWHPIIDKGDSESDYYDDEDEADIQELEEDLLSEDEDDGIDGFVVKSHATGSANHEQDPAVSRLSGRKKTAVELQDNEDLGFPTIVVNFKKHKKAH</sequence>
<dbReference type="EMBL" id="MAYM02000585">
    <property type="protein sequence ID" value="RLN37407.1"/>
    <property type="molecule type" value="Genomic_DNA"/>
</dbReference>
<evidence type="ECO:0000256" key="1">
    <source>
        <dbReference type="SAM" id="MobiDB-lite"/>
    </source>
</evidence>
<organism evidence="3 4">
    <name type="scientific">Phytophthora kernoviae</name>
    <dbReference type="NCBI Taxonomy" id="325452"/>
    <lineage>
        <taxon>Eukaryota</taxon>
        <taxon>Sar</taxon>
        <taxon>Stramenopiles</taxon>
        <taxon>Oomycota</taxon>
        <taxon>Peronosporomycetes</taxon>
        <taxon>Peronosporales</taxon>
        <taxon>Peronosporaceae</taxon>
        <taxon>Phytophthora</taxon>
    </lineage>
</organism>